<gene>
    <name evidence="1" type="ORF">Tco_1121066</name>
</gene>
<protein>
    <submittedName>
        <fullName evidence="1">Uncharacterized protein</fullName>
    </submittedName>
</protein>
<organism evidence="1 2">
    <name type="scientific">Tanacetum coccineum</name>
    <dbReference type="NCBI Taxonomy" id="301880"/>
    <lineage>
        <taxon>Eukaryota</taxon>
        <taxon>Viridiplantae</taxon>
        <taxon>Streptophyta</taxon>
        <taxon>Embryophyta</taxon>
        <taxon>Tracheophyta</taxon>
        <taxon>Spermatophyta</taxon>
        <taxon>Magnoliopsida</taxon>
        <taxon>eudicotyledons</taxon>
        <taxon>Gunneridae</taxon>
        <taxon>Pentapetalae</taxon>
        <taxon>asterids</taxon>
        <taxon>campanulids</taxon>
        <taxon>Asterales</taxon>
        <taxon>Asteraceae</taxon>
        <taxon>Asteroideae</taxon>
        <taxon>Anthemideae</taxon>
        <taxon>Anthemidinae</taxon>
        <taxon>Tanacetum</taxon>
    </lineage>
</organism>
<accession>A0ABQ5IX15</accession>
<keyword evidence="2" id="KW-1185">Reference proteome</keyword>
<dbReference type="EMBL" id="BQNB010021268">
    <property type="protein sequence ID" value="GJU04636.1"/>
    <property type="molecule type" value="Genomic_DNA"/>
</dbReference>
<reference evidence="1" key="2">
    <citation type="submission" date="2022-01" db="EMBL/GenBank/DDBJ databases">
        <authorList>
            <person name="Yamashiro T."/>
            <person name="Shiraishi A."/>
            <person name="Satake H."/>
            <person name="Nakayama K."/>
        </authorList>
    </citation>
    <scope>NUCLEOTIDE SEQUENCE</scope>
</reference>
<sequence>MLRPPAVELIFLKSIHIRQLPSAFFTRTGFDIQVGYFTGLTIPALNHSVTSLVIARLFSEQNTLLFCLTGVTDGLACRECLMILFGTPVISDGSHAKMSLFLFNKLFNWASPSGERFFPITTNCSG</sequence>
<evidence type="ECO:0000313" key="2">
    <source>
        <dbReference type="Proteomes" id="UP001151760"/>
    </source>
</evidence>
<reference evidence="1" key="1">
    <citation type="journal article" date="2022" name="Int. J. Mol. Sci.">
        <title>Draft Genome of Tanacetum Coccineum: Genomic Comparison of Closely Related Tanacetum-Family Plants.</title>
        <authorList>
            <person name="Yamashiro T."/>
            <person name="Shiraishi A."/>
            <person name="Nakayama K."/>
            <person name="Satake H."/>
        </authorList>
    </citation>
    <scope>NUCLEOTIDE SEQUENCE</scope>
</reference>
<comment type="caution">
    <text evidence="1">The sequence shown here is derived from an EMBL/GenBank/DDBJ whole genome shotgun (WGS) entry which is preliminary data.</text>
</comment>
<evidence type="ECO:0000313" key="1">
    <source>
        <dbReference type="EMBL" id="GJU04636.1"/>
    </source>
</evidence>
<proteinExistence type="predicted"/>
<dbReference type="Proteomes" id="UP001151760">
    <property type="component" value="Unassembled WGS sequence"/>
</dbReference>
<name>A0ABQ5IX15_9ASTR</name>